<dbReference type="PANTHER" id="PTHR30537">
    <property type="entry name" value="HTH-TYPE TRANSCRIPTIONAL REGULATOR"/>
    <property type="match status" value="1"/>
</dbReference>
<dbReference type="SUPFAM" id="SSF53850">
    <property type="entry name" value="Periplasmic binding protein-like II"/>
    <property type="match status" value="1"/>
</dbReference>
<evidence type="ECO:0000313" key="6">
    <source>
        <dbReference type="EMBL" id="PYB71413.1"/>
    </source>
</evidence>
<dbReference type="NCBIfam" id="NF008352">
    <property type="entry name" value="PRK11139.1"/>
    <property type="match status" value="1"/>
</dbReference>
<keyword evidence="3" id="KW-0238">DNA-binding</keyword>
<keyword evidence="4" id="KW-0804">Transcription</keyword>
<protein>
    <submittedName>
        <fullName evidence="6">Transcriptional regulator</fullName>
    </submittedName>
</protein>
<dbReference type="PROSITE" id="PS50931">
    <property type="entry name" value="HTH_LYSR"/>
    <property type="match status" value="1"/>
</dbReference>
<keyword evidence="7" id="KW-1185">Reference proteome</keyword>
<organism evidence="6 7">
    <name type="scientific">Rhizobium wuzhouense</name>
    <dbReference type="NCBI Taxonomy" id="1986026"/>
    <lineage>
        <taxon>Bacteria</taxon>
        <taxon>Pseudomonadati</taxon>
        <taxon>Pseudomonadota</taxon>
        <taxon>Alphaproteobacteria</taxon>
        <taxon>Hyphomicrobiales</taxon>
        <taxon>Rhizobiaceae</taxon>
        <taxon>Rhizobium/Agrobacterium group</taxon>
        <taxon>Rhizobium</taxon>
    </lineage>
</organism>
<dbReference type="InterPro" id="IPR036388">
    <property type="entry name" value="WH-like_DNA-bd_sf"/>
</dbReference>
<accession>A0ABX5NMS8</accession>
<evidence type="ECO:0000256" key="4">
    <source>
        <dbReference type="ARBA" id="ARBA00023163"/>
    </source>
</evidence>
<dbReference type="Pfam" id="PF00126">
    <property type="entry name" value="HTH_1"/>
    <property type="match status" value="1"/>
</dbReference>
<reference evidence="6 7" key="1">
    <citation type="submission" date="2018-06" db="EMBL/GenBank/DDBJ databases">
        <title>Rhizobium wuzhouense sp. nov., isolated from roots of Oryza officinalis.</title>
        <authorList>
            <person name="Yuan T."/>
        </authorList>
    </citation>
    <scope>NUCLEOTIDE SEQUENCE [LARGE SCALE GENOMIC DNA]</scope>
    <source>
        <strain evidence="6 7">W44</strain>
    </source>
</reference>
<dbReference type="Proteomes" id="UP000247536">
    <property type="component" value="Unassembled WGS sequence"/>
</dbReference>
<sequence>MKVVLPPLNALRAFEATARHLSMTRAAGELHVTPGAISLQIRELETALGLPLFLRRPRALVLTPEGTAYAARIQAAFALIREATAEVTVQRRAATLSVTCTASVAAQWLLPRLAAFQAEMPDIDIQINSSNRLFDLERDGIDLAIRHGSGRYDGLSSVLWMEDGLLPVLSPELVRRAGAIQHVSDLAEIPLLHDENTDDWRKWLSEMGAAGLDAGRGAVFSGGNGAIEAALAGLGVALVRYAFVEREIAAGRLVAPFEHTITQAYAYYLISPFPALRRPEVVAFRDWLLREVGRLPPV</sequence>
<dbReference type="InterPro" id="IPR058163">
    <property type="entry name" value="LysR-type_TF_proteobact-type"/>
</dbReference>
<evidence type="ECO:0000259" key="5">
    <source>
        <dbReference type="PROSITE" id="PS50931"/>
    </source>
</evidence>
<dbReference type="InterPro" id="IPR036390">
    <property type="entry name" value="WH_DNA-bd_sf"/>
</dbReference>
<dbReference type="InterPro" id="IPR005119">
    <property type="entry name" value="LysR_subst-bd"/>
</dbReference>
<dbReference type="CDD" id="cd08432">
    <property type="entry name" value="PBP2_GcdR_TrpI_HvrB_AmpR_like"/>
    <property type="match status" value="1"/>
</dbReference>
<evidence type="ECO:0000256" key="2">
    <source>
        <dbReference type="ARBA" id="ARBA00023015"/>
    </source>
</evidence>
<name>A0ABX5NMS8_9HYPH</name>
<gene>
    <name evidence="6" type="ORF">DMY87_18910</name>
</gene>
<evidence type="ECO:0000256" key="1">
    <source>
        <dbReference type="ARBA" id="ARBA00009437"/>
    </source>
</evidence>
<keyword evidence="2" id="KW-0805">Transcription regulation</keyword>
<dbReference type="EMBL" id="QJRY01000007">
    <property type="protein sequence ID" value="PYB71413.1"/>
    <property type="molecule type" value="Genomic_DNA"/>
</dbReference>
<dbReference type="Gene3D" id="1.10.10.10">
    <property type="entry name" value="Winged helix-like DNA-binding domain superfamily/Winged helix DNA-binding domain"/>
    <property type="match status" value="1"/>
</dbReference>
<evidence type="ECO:0000256" key="3">
    <source>
        <dbReference type="ARBA" id="ARBA00023125"/>
    </source>
</evidence>
<dbReference type="PRINTS" id="PR00039">
    <property type="entry name" value="HTHLYSR"/>
</dbReference>
<proteinExistence type="inferred from homology"/>
<dbReference type="PANTHER" id="PTHR30537:SF74">
    <property type="entry name" value="HTH-TYPE TRANSCRIPTIONAL REGULATOR TRPI"/>
    <property type="match status" value="1"/>
</dbReference>
<feature type="domain" description="HTH lysR-type" evidence="5">
    <location>
        <begin position="6"/>
        <end position="63"/>
    </location>
</feature>
<dbReference type="RefSeq" id="WP_110793201.1">
    <property type="nucleotide sequence ID" value="NZ_QJRY01000007.1"/>
</dbReference>
<comment type="caution">
    <text evidence="6">The sequence shown here is derived from an EMBL/GenBank/DDBJ whole genome shotgun (WGS) entry which is preliminary data.</text>
</comment>
<dbReference type="Gene3D" id="3.40.190.10">
    <property type="entry name" value="Periplasmic binding protein-like II"/>
    <property type="match status" value="2"/>
</dbReference>
<dbReference type="SUPFAM" id="SSF46785">
    <property type="entry name" value="Winged helix' DNA-binding domain"/>
    <property type="match status" value="1"/>
</dbReference>
<comment type="similarity">
    <text evidence="1">Belongs to the LysR transcriptional regulatory family.</text>
</comment>
<dbReference type="Pfam" id="PF03466">
    <property type="entry name" value="LysR_substrate"/>
    <property type="match status" value="1"/>
</dbReference>
<dbReference type="InterPro" id="IPR000847">
    <property type="entry name" value="LysR_HTH_N"/>
</dbReference>
<evidence type="ECO:0000313" key="7">
    <source>
        <dbReference type="Proteomes" id="UP000247536"/>
    </source>
</evidence>